<keyword evidence="3" id="KW-1185">Reference proteome</keyword>
<gene>
    <name evidence="2" type="ORF">EVAR_56971_1</name>
</gene>
<sequence>MQNNHRIVNTIFNQSPTSSCVNSTNLLKQLQCVRKTHKDFCFSYDACTHAAAWGKAFENNFNENVRVLCCRARSCGGGGRRRGARPARCSASPARRSRSTHKFTKPIEQRQT</sequence>
<feature type="compositionally biased region" description="Basic residues" evidence="1">
    <location>
        <begin position="95"/>
        <end position="104"/>
    </location>
</feature>
<evidence type="ECO:0000313" key="3">
    <source>
        <dbReference type="Proteomes" id="UP000299102"/>
    </source>
</evidence>
<name>A0A4C1ZCD8_EUMVA</name>
<evidence type="ECO:0000313" key="2">
    <source>
        <dbReference type="EMBL" id="GBP84287.1"/>
    </source>
</evidence>
<proteinExistence type="predicted"/>
<dbReference type="AlphaFoldDB" id="A0A4C1ZCD8"/>
<organism evidence="2 3">
    <name type="scientific">Eumeta variegata</name>
    <name type="common">Bagworm moth</name>
    <name type="synonym">Eumeta japonica</name>
    <dbReference type="NCBI Taxonomy" id="151549"/>
    <lineage>
        <taxon>Eukaryota</taxon>
        <taxon>Metazoa</taxon>
        <taxon>Ecdysozoa</taxon>
        <taxon>Arthropoda</taxon>
        <taxon>Hexapoda</taxon>
        <taxon>Insecta</taxon>
        <taxon>Pterygota</taxon>
        <taxon>Neoptera</taxon>
        <taxon>Endopterygota</taxon>
        <taxon>Lepidoptera</taxon>
        <taxon>Glossata</taxon>
        <taxon>Ditrysia</taxon>
        <taxon>Tineoidea</taxon>
        <taxon>Psychidae</taxon>
        <taxon>Oiketicinae</taxon>
        <taxon>Eumeta</taxon>
    </lineage>
</organism>
<comment type="caution">
    <text evidence="2">The sequence shown here is derived from an EMBL/GenBank/DDBJ whole genome shotgun (WGS) entry which is preliminary data.</text>
</comment>
<evidence type="ECO:0000256" key="1">
    <source>
        <dbReference type="SAM" id="MobiDB-lite"/>
    </source>
</evidence>
<reference evidence="2 3" key="1">
    <citation type="journal article" date="2019" name="Commun. Biol.">
        <title>The bagworm genome reveals a unique fibroin gene that provides high tensile strength.</title>
        <authorList>
            <person name="Kono N."/>
            <person name="Nakamura H."/>
            <person name="Ohtoshi R."/>
            <person name="Tomita M."/>
            <person name="Numata K."/>
            <person name="Arakawa K."/>
        </authorList>
    </citation>
    <scope>NUCLEOTIDE SEQUENCE [LARGE SCALE GENOMIC DNA]</scope>
</reference>
<dbReference type="EMBL" id="BGZK01001669">
    <property type="protein sequence ID" value="GBP84287.1"/>
    <property type="molecule type" value="Genomic_DNA"/>
</dbReference>
<dbReference type="Proteomes" id="UP000299102">
    <property type="component" value="Unassembled WGS sequence"/>
</dbReference>
<protein>
    <submittedName>
        <fullName evidence="2">Uncharacterized protein</fullName>
    </submittedName>
</protein>
<accession>A0A4C1ZCD8</accession>
<feature type="region of interest" description="Disordered" evidence="1">
    <location>
        <begin position="75"/>
        <end position="112"/>
    </location>
</feature>